<proteinExistence type="predicted"/>
<evidence type="ECO:0000313" key="3">
    <source>
        <dbReference type="Proteomes" id="UP000199039"/>
    </source>
</evidence>
<keyword evidence="1" id="KW-0472">Membrane</keyword>
<dbReference type="OrthoDB" id="3268838at2"/>
<dbReference type="Proteomes" id="UP000199039">
    <property type="component" value="Unassembled WGS sequence"/>
</dbReference>
<feature type="transmembrane region" description="Helical" evidence="1">
    <location>
        <begin position="166"/>
        <end position="187"/>
    </location>
</feature>
<evidence type="ECO:0000256" key="1">
    <source>
        <dbReference type="SAM" id="Phobius"/>
    </source>
</evidence>
<reference evidence="2 3" key="1">
    <citation type="submission" date="2016-09" db="EMBL/GenBank/DDBJ databases">
        <authorList>
            <person name="Capua I."/>
            <person name="De Benedictis P."/>
            <person name="Joannis T."/>
            <person name="Lombin L.H."/>
            <person name="Cattoli G."/>
        </authorList>
    </citation>
    <scope>NUCLEOTIDE SEQUENCE [LARGE SCALE GENOMIC DNA]</scope>
    <source>
        <strain evidence="2 3">ISLP-3</strain>
    </source>
</reference>
<sequence length="366" mass="39377">MTVADRTELAAVADCERVFRRNGLPMLVQGHTLGRDVFGRAAPFLLLVLLAQLSGAVNRSWSMTANVLAVLGGVVVVTSGYIALNRVRGRSWSTLPQEIAAPELTFFVLAPALLPLLFGGQWAAALATATMNVTVLALTWFTVQYGLLSTLWWGMARAVDELGSSLLRLVRLLPPLLIFSLVLFYNAEVWQVFDRVPTVSSVVLGLLFAALIIVLVGLRLPSEAGAALAQATTDVPDADDLAPLGRGQRINVWVMIGASQLLQVVVVCAGVFVFFVGIGVLTVTPEVQEVWAVGGGWSLPITLQGTELVLNQSLLRVSVAIATFTGLYFAISIQTDTSYRTEFTGGVVRQLRTVVAARVRYRELVG</sequence>
<feature type="transmembrane region" description="Helical" evidence="1">
    <location>
        <begin position="104"/>
        <end position="127"/>
    </location>
</feature>
<feature type="transmembrane region" description="Helical" evidence="1">
    <location>
        <begin position="37"/>
        <end position="57"/>
    </location>
</feature>
<evidence type="ECO:0000313" key="2">
    <source>
        <dbReference type="EMBL" id="SDD52176.1"/>
    </source>
</evidence>
<name>A0A1G6VH73_9MICO</name>
<feature type="transmembrane region" description="Helical" evidence="1">
    <location>
        <begin position="199"/>
        <end position="218"/>
    </location>
</feature>
<accession>A0A1G6VH73</accession>
<protein>
    <recommendedName>
        <fullName evidence="4">Integral membrane protein</fullName>
    </recommendedName>
</protein>
<gene>
    <name evidence="2" type="ORF">SAMN05216410_3422</name>
</gene>
<feature type="transmembrane region" description="Helical" evidence="1">
    <location>
        <begin position="252"/>
        <end position="281"/>
    </location>
</feature>
<keyword evidence="3" id="KW-1185">Reference proteome</keyword>
<dbReference type="RefSeq" id="WP_093185618.1">
    <property type="nucleotide sequence ID" value="NZ_FMYH01000008.1"/>
</dbReference>
<dbReference type="EMBL" id="FMYH01000008">
    <property type="protein sequence ID" value="SDD52176.1"/>
    <property type="molecule type" value="Genomic_DNA"/>
</dbReference>
<dbReference type="STRING" id="1814289.SAMN05216410_3422"/>
<keyword evidence="1" id="KW-0812">Transmembrane</keyword>
<keyword evidence="1" id="KW-1133">Transmembrane helix</keyword>
<evidence type="ECO:0008006" key="4">
    <source>
        <dbReference type="Google" id="ProtNLM"/>
    </source>
</evidence>
<organism evidence="2 3">
    <name type="scientific">Sanguibacter gelidistatuariae</name>
    <dbReference type="NCBI Taxonomy" id="1814289"/>
    <lineage>
        <taxon>Bacteria</taxon>
        <taxon>Bacillati</taxon>
        <taxon>Actinomycetota</taxon>
        <taxon>Actinomycetes</taxon>
        <taxon>Micrococcales</taxon>
        <taxon>Sanguibacteraceae</taxon>
        <taxon>Sanguibacter</taxon>
    </lineage>
</organism>
<feature type="transmembrane region" description="Helical" evidence="1">
    <location>
        <begin position="63"/>
        <end position="84"/>
    </location>
</feature>
<dbReference type="AlphaFoldDB" id="A0A1G6VH73"/>
<feature type="transmembrane region" description="Helical" evidence="1">
    <location>
        <begin position="133"/>
        <end position="154"/>
    </location>
</feature>